<dbReference type="RefSeq" id="XP_012769045.1">
    <property type="nucleotide sequence ID" value="XM_012913591.1"/>
</dbReference>
<organism evidence="2 3">
    <name type="scientific">Babesia bigemina</name>
    <dbReference type="NCBI Taxonomy" id="5866"/>
    <lineage>
        <taxon>Eukaryota</taxon>
        <taxon>Sar</taxon>
        <taxon>Alveolata</taxon>
        <taxon>Apicomplexa</taxon>
        <taxon>Aconoidasida</taxon>
        <taxon>Piroplasmida</taxon>
        <taxon>Babesiidae</taxon>
        <taxon>Babesia</taxon>
    </lineage>
</organism>
<dbReference type="KEGG" id="bbig:BBBOND_0307630"/>
<sequence>MATAAKHVQLLLIHELVKYYLARSLRKRSSSPQSAEPQSQSSDGHASVKAALDLHGYYLGARIATRLTLGKGRIWDQNTCVIFVCKNVWTYLFGTNAGRLQSNSQGTYIIMCDQIPWLSHLGARAPVAGGSDGLGFSEDYKLFYLHLLAGIVRGCLAALGLSATVSPHMDDTYKFKVSLQG</sequence>
<dbReference type="InterPro" id="IPR037992">
    <property type="entry name" value="TRAPPC6/Trs33"/>
</dbReference>
<name>A0A061DCS6_BABBI</name>
<dbReference type="GeneID" id="24565400"/>
<dbReference type="InterPro" id="IPR024096">
    <property type="entry name" value="NO_sig/Golgi_transp_ligand-bd"/>
</dbReference>
<dbReference type="GO" id="GO:0006888">
    <property type="term" value="P:endoplasmic reticulum to Golgi vesicle-mediated transport"/>
    <property type="evidence" value="ECO:0007669"/>
    <property type="project" value="TreeGrafter"/>
</dbReference>
<accession>A0A061DCS6</accession>
<dbReference type="OrthoDB" id="941624at2759"/>
<dbReference type="EMBL" id="LK391709">
    <property type="protein sequence ID" value="CDR96859.1"/>
    <property type="molecule type" value="Genomic_DNA"/>
</dbReference>
<dbReference type="GO" id="GO:0030008">
    <property type="term" value="C:TRAPP complex"/>
    <property type="evidence" value="ECO:0007669"/>
    <property type="project" value="TreeGrafter"/>
</dbReference>
<dbReference type="Pfam" id="PF04051">
    <property type="entry name" value="TRAPP"/>
    <property type="match status" value="1"/>
</dbReference>
<dbReference type="SUPFAM" id="SSF111126">
    <property type="entry name" value="Ligand-binding domain in the NO signalling and Golgi transport"/>
    <property type="match status" value="1"/>
</dbReference>
<dbReference type="GO" id="GO:0005801">
    <property type="term" value="C:cis-Golgi network"/>
    <property type="evidence" value="ECO:0007669"/>
    <property type="project" value="TreeGrafter"/>
</dbReference>
<gene>
    <name evidence="2" type="ORF">BBBOND_0307630</name>
</gene>
<dbReference type="PANTHER" id="PTHR12817:SF0">
    <property type="entry name" value="GEO08327P1"/>
    <property type="match status" value="1"/>
</dbReference>
<reference evidence="3" key="1">
    <citation type="journal article" date="2014" name="Nucleic Acids Res.">
        <title>The evolutionary dynamics of variant antigen genes in Babesia reveal a history of genomic innovation underlying host-parasite interaction.</title>
        <authorList>
            <person name="Jackson A.P."/>
            <person name="Otto T.D."/>
            <person name="Darby A."/>
            <person name="Ramaprasad A."/>
            <person name="Xia D."/>
            <person name="Echaide I.E."/>
            <person name="Farber M."/>
            <person name="Gahlot S."/>
            <person name="Gamble J."/>
            <person name="Gupta D."/>
            <person name="Gupta Y."/>
            <person name="Jackson L."/>
            <person name="Malandrin L."/>
            <person name="Malas T.B."/>
            <person name="Moussa E."/>
            <person name="Nair M."/>
            <person name="Reid A.J."/>
            <person name="Sanders M."/>
            <person name="Sharma J."/>
            <person name="Tracey A."/>
            <person name="Quail M.A."/>
            <person name="Weir W."/>
            <person name="Wastling J.M."/>
            <person name="Hall N."/>
            <person name="Willadsen P."/>
            <person name="Lingelbach K."/>
            <person name="Shiels B."/>
            <person name="Tait A."/>
            <person name="Berriman M."/>
            <person name="Allred D.R."/>
            <person name="Pain A."/>
        </authorList>
    </citation>
    <scope>NUCLEOTIDE SEQUENCE [LARGE SCALE GENOMIC DNA]</scope>
    <source>
        <strain evidence="3">Bond</strain>
    </source>
</reference>
<keyword evidence="3" id="KW-1185">Reference proteome</keyword>
<dbReference type="GO" id="GO:0005802">
    <property type="term" value="C:trans-Golgi network"/>
    <property type="evidence" value="ECO:0007669"/>
    <property type="project" value="TreeGrafter"/>
</dbReference>
<evidence type="ECO:0000256" key="1">
    <source>
        <dbReference type="ARBA" id="ARBA00006218"/>
    </source>
</evidence>
<protein>
    <submittedName>
        <fullName evidence="2">TRAFFICKING PROTEIN PARTICLE COMPLEX SUBUNIT 6B, putative</fullName>
    </submittedName>
</protein>
<dbReference type="AlphaFoldDB" id="A0A061DCS6"/>
<dbReference type="STRING" id="5866.A0A061DCS6"/>
<dbReference type="VEuPathDB" id="PiroplasmaDB:BBBOND_0307630"/>
<comment type="similarity">
    <text evidence="1">Belongs to the TRAPP small subunits family. BET3 subfamily.</text>
</comment>
<dbReference type="InterPro" id="IPR007194">
    <property type="entry name" value="TRAPP_component"/>
</dbReference>
<dbReference type="PANTHER" id="PTHR12817">
    <property type="entry name" value="TRAFFICKING PROTEIN PARTICLE COMPLEX SUBUNIT 6B"/>
    <property type="match status" value="1"/>
</dbReference>
<dbReference type="OMA" id="IHEIVKY"/>
<dbReference type="CDD" id="cd14944">
    <property type="entry name" value="TRAPPC6A_Trs33"/>
    <property type="match status" value="1"/>
</dbReference>
<dbReference type="Proteomes" id="UP000033188">
    <property type="component" value="Chromosome 3"/>
</dbReference>
<evidence type="ECO:0000313" key="2">
    <source>
        <dbReference type="EMBL" id="CDR96859.1"/>
    </source>
</evidence>
<dbReference type="Gene3D" id="3.30.1380.20">
    <property type="entry name" value="Trafficking protein particle complex subunit 3"/>
    <property type="match status" value="1"/>
</dbReference>
<proteinExistence type="inferred from homology"/>
<evidence type="ECO:0000313" key="3">
    <source>
        <dbReference type="Proteomes" id="UP000033188"/>
    </source>
</evidence>